<protein>
    <submittedName>
        <fullName evidence="1">SFRICE_010425</fullName>
    </submittedName>
</protein>
<reference evidence="1" key="1">
    <citation type="submission" date="2016-07" db="EMBL/GenBank/DDBJ databases">
        <authorList>
            <person name="Bretaudeau A."/>
        </authorList>
    </citation>
    <scope>NUCLEOTIDE SEQUENCE</scope>
    <source>
        <strain evidence="1">Rice</strain>
        <tissue evidence="1">Whole body</tissue>
    </source>
</reference>
<evidence type="ECO:0000313" key="1">
    <source>
        <dbReference type="EMBL" id="SOQ35864.1"/>
    </source>
</evidence>
<gene>
    <name evidence="1" type="ORF">SFRICE_010425</name>
</gene>
<name>A0A2H1V6H0_SPOFR</name>
<organism evidence="1">
    <name type="scientific">Spodoptera frugiperda</name>
    <name type="common">Fall armyworm</name>
    <dbReference type="NCBI Taxonomy" id="7108"/>
    <lineage>
        <taxon>Eukaryota</taxon>
        <taxon>Metazoa</taxon>
        <taxon>Ecdysozoa</taxon>
        <taxon>Arthropoda</taxon>
        <taxon>Hexapoda</taxon>
        <taxon>Insecta</taxon>
        <taxon>Pterygota</taxon>
        <taxon>Neoptera</taxon>
        <taxon>Endopterygota</taxon>
        <taxon>Lepidoptera</taxon>
        <taxon>Glossata</taxon>
        <taxon>Ditrysia</taxon>
        <taxon>Noctuoidea</taxon>
        <taxon>Noctuidae</taxon>
        <taxon>Amphipyrinae</taxon>
        <taxon>Spodoptera</taxon>
    </lineage>
</organism>
<dbReference type="AlphaFoldDB" id="A0A2H1V6H0"/>
<proteinExistence type="predicted"/>
<dbReference type="EMBL" id="ODYU01000679">
    <property type="protein sequence ID" value="SOQ35864.1"/>
    <property type="molecule type" value="Genomic_DNA"/>
</dbReference>
<accession>A0A2H1V6H0</accession>
<sequence length="209" mass="24141">MRVGQCEKIVGPHYKQGAKHVNNDLQIRRRPPGSDARVSRKNKLNNHLYRGRELIRQHYCIYKHFNCGVVEVLIKMSASSSYGESQDGFSGALENVAAGVADSRECCRRVCLSVEPQSQRSMKRNEPKMASQFQNNNMWITSYTLRGSQLPSHRANRAVMDRFQYVTSSYKYKIDREERTIEHHQALPDSLYRDFGYDVKHSLRSPSTL</sequence>